<feature type="chain" id="PRO_5044596636" evidence="1">
    <location>
        <begin position="22"/>
        <end position="389"/>
    </location>
</feature>
<evidence type="ECO:0000313" key="5">
    <source>
        <dbReference type="WBParaSite" id="HPBE_0002046201-mRNA-1"/>
    </source>
</evidence>
<feature type="signal peptide" evidence="1">
    <location>
        <begin position="1"/>
        <end position="21"/>
    </location>
</feature>
<evidence type="ECO:0000313" key="3">
    <source>
        <dbReference type="EMBL" id="VDP20117.1"/>
    </source>
</evidence>
<dbReference type="SUPFAM" id="SSF53474">
    <property type="entry name" value="alpha/beta-Hydrolases"/>
    <property type="match status" value="1"/>
</dbReference>
<dbReference type="Proteomes" id="UP000050761">
    <property type="component" value="Unassembled WGS sequence"/>
</dbReference>
<feature type="domain" description="Carboxylesterase type B" evidence="2">
    <location>
        <begin position="23"/>
        <end position="229"/>
    </location>
</feature>
<dbReference type="WBParaSite" id="HPBE_0002046201-mRNA-1">
    <property type="protein sequence ID" value="HPBE_0002046201-mRNA-1"/>
    <property type="gene ID" value="HPBE_0002046201"/>
</dbReference>
<proteinExistence type="predicted"/>
<gene>
    <name evidence="3" type="ORF">HPBE_LOCUS20463</name>
</gene>
<evidence type="ECO:0000256" key="1">
    <source>
        <dbReference type="SAM" id="SignalP"/>
    </source>
</evidence>
<dbReference type="EMBL" id="UZAH01032172">
    <property type="protein sequence ID" value="VDP20117.1"/>
    <property type="molecule type" value="Genomic_DNA"/>
</dbReference>
<dbReference type="InterPro" id="IPR029058">
    <property type="entry name" value="AB_hydrolase_fold"/>
</dbReference>
<dbReference type="PANTHER" id="PTHR44590:SF4">
    <property type="entry name" value="CARBOXYLIC ESTER HYDROLASE"/>
    <property type="match status" value="1"/>
</dbReference>
<dbReference type="Gene3D" id="3.40.50.1820">
    <property type="entry name" value="alpha/beta hydrolase"/>
    <property type="match status" value="2"/>
</dbReference>
<organism evidence="3">
    <name type="scientific">Heligmosomoides polygyrus</name>
    <name type="common">Parasitic roundworm</name>
    <dbReference type="NCBI Taxonomy" id="6339"/>
    <lineage>
        <taxon>Eukaryota</taxon>
        <taxon>Metazoa</taxon>
        <taxon>Ecdysozoa</taxon>
        <taxon>Nematoda</taxon>
        <taxon>Chromadorea</taxon>
        <taxon>Rhabditida</taxon>
        <taxon>Rhabditina</taxon>
        <taxon>Rhabditomorpha</taxon>
        <taxon>Strongyloidea</taxon>
        <taxon>Heligmosomidae</taxon>
        <taxon>Heligmosomoides</taxon>
    </lineage>
</organism>
<dbReference type="PANTHER" id="PTHR44590">
    <property type="entry name" value="CARBOXYLIC ESTER HYDROLASE-RELATED"/>
    <property type="match status" value="1"/>
</dbReference>
<reference evidence="5" key="2">
    <citation type="submission" date="2019-09" db="UniProtKB">
        <authorList>
            <consortium name="WormBaseParasite"/>
        </authorList>
    </citation>
    <scope>IDENTIFICATION</scope>
</reference>
<dbReference type="OrthoDB" id="5854651at2759"/>
<dbReference type="AlphaFoldDB" id="A0A3P8AZ62"/>
<dbReference type="InterPro" id="IPR002018">
    <property type="entry name" value="CarbesteraseB"/>
</dbReference>
<feature type="domain" description="Carboxylesterase type B" evidence="2">
    <location>
        <begin position="265"/>
        <end position="389"/>
    </location>
</feature>
<keyword evidence="4" id="KW-1185">Reference proteome</keyword>
<protein>
    <submittedName>
        <fullName evidence="5">COesterase domain-containing protein</fullName>
    </submittedName>
</protein>
<dbReference type="InterPro" id="IPR019819">
    <property type="entry name" value="Carboxylesterase_B_CS"/>
</dbReference>
<evidence type="ECO:0000313" key="4">
    <source>
        <dbReference type="Proteomes" id="UP000050761"/>
    </source>
</evidence>
<reference evidence="3 4" key="1">
    <citation type="submission" date="2018-11" db="EMBL/GenBank/DDBJ databases">
        <authorList>
            <consortium name="Pathogen Informatics"/>
        </authorList>
    </citation>
    <scope>NUCLEOTIDE SEQUENCE [LARGE SCALE GENOMIC DNA]</scope>
</reference>
<keyword evidence="1" id="KW-0732">Signal</keyword>
<sequence>MLSGRFLVIGSVLSCTMLATGQLLHLNQGDVAGFEYTTKSGDVAEVFLAIPYAAPPLNDLRFEKPSPVKPWDDVLKGTEFGPTCHPHARVEALKPDPSEDCLTLNVIRPKKNAPPGGYPVLMWIHGGGYEIGSASLYGYTGFADFYIPHDIVVVTVQYRIGVYGFFSSGDPQIPGNLGLFDMKAAIMFLHENAENIEADASRLTVWGLSAGGSAAGQLILSPLTRAVLNRSPSIQKFGVEFEIFPTWTREKLITSLKTLIRPELYSGRYEHVMQEVIAYYADRNEEELYDFYLDRYTEFLSDTMFNVATVDSVMARRLDNSNLYLYKFDYYNEAIWPKKFPERLRGSPHVNEYPYIFDLFALGKFDTNEDDEIVADVFQQSIANFVHTG</sequence>
<accession>A0A3P8AZ62</accession>
<name>A0A3P8AZ62_HELPZ</name>
<evidence type="ECO:0000259" key="2">
    <source>
        <dbReference type="Pfam" id="PF00135"/>
    </source>
</evidence>
<dbReference type="Pfam" id="PF00135">
    <property type="entry name" value="COesterase"/>
    <property type="match status" value="2"/>
</dbReference>
<dbReference type="PROSITE" id="PS00941">
    <property type="entry name" value="CARBOXYLESTERASE_B_2"/>
    <property type="match status" value="1"/>
</dbReference>